<dbReference type="AlphaFoldDB" id="A0A919ATJ8"/>
<name>A0A919ATJ8_9PROT</name>
<keyword evidence="2" id="KW-0238">DNA-binding</keyword>
<evidence type="ECO:0000313" key="5">
    <source>
        <dbReference type="EMBL" id="GHF24923.1"/>
    </source>
</evidence>
<dbReference type="PROSITE" id="PS01124">
    <property type="entry name" value="HTH_ARAC_FAMILY_2"/>
    <property type="match status" value="1"/>
</dbReference>
<dbReference type="PANTHER" id="PTHR47894">
    <property type="entry name" value="HTH-TYPE TRANSCRIPTIONAL REGULATOR GADX"/>
    <property type="match status" value="1"/>
</dbReference>
<dbReference type="SMART" id="SM00342">
    <property type="entry name" value="HTH_ARAC"/>
    <property type="match status" value="1"/>
</dbReference>
<evidence type="ECO:0000259" key="4">
    <source>
        <dbReference type="PROSITE" id="PS01124"/>
    </source>
</evidence>
<dbReference type="GO" id="GO:0000976">
    <property type="term" value="F:transcription cis-regulatory region binding"/>
    <property type="evidence" value="ECO:0007669"/>
    <property type="project" value="TreeGrafter"/>
</dbReference>
<dbReference type="Pfam" id="PF12625">
    <property type="entry name" value="Arabinose_bd"/>
    <property type="match status" value="1"/>
</dbReference>
<keyword evidence="3" id="KW-0804">Transcription</keyword>
<dbReference type="GO" id="GO:0005829">
    <property type="term" value="C:cytosol"/>
    <property type="evidence" value="ECO:0007669"/>
    <property type="project" value="TreeGrafter"/>
</dbReference>
<accession>A0A919ATJ8</accession>
<gene>
    <name evidence="5" type="ORF">GCM10017044_19610</name>
</gene>
<dbReference type="RefSeq" id="WP_191252441.1">
    <property type="nucleotide sequence ID" value="NZ_BNCI01000002.1"/>
</dbReference>
<proteinExistence type="predicted"/>
<dbReference type="GO" id="GO:0003700">
    <property type="term" value="F:DNA-binding transcription factor activity"/>
    <property type="evidence" value="ECO:0007669"/>
    <property type="project" value="InterPro"/>
</dbReference>
<dbReference type="Pfam" id="PF12833">
    <property type="entry name" value="HTH_18"/>
    <property type="match status" value="1"/>
</dbReference>
<dbReference type="Gene3D" id="1.10.10.60">
    <property type="entry name" value="Homeodomain-like"/>
    <property type="match status" value="1"/>
</dbReference>
<evidence type="ECO:0000256" key="2">
    <source>
        <dbReference type="ARBA" id="ARBA00023125"/>
    </source>
</evidence>
<evidence type="ECO:0000313" key="6">
    <source>
        <dbReference type="Proteomes" id="UP000630923"/>
    </source>
</evidence>
<keyword evidence="6" id="KW-1185">Reference proteome</keyword>
<feature type="domain" description="HTH araC/xylS-type" evidence="4">
    <location>
        <begin position="226"/>
        <end position="324"/>
    </location>
</feature>
<reference evidence="5" key="1">
    <citation type="journal article" date="2014" name="Int. J. Syst. Evol. Microbiol.">
        <title>Complete genome sequence of Corynebacterium casei LMG S-19264T (=DSM 44701T), isolated from a smear-ripened cheese.</title>
        <authorList>
            <consortium name="US DOE Joint Genome Institute (JGI-PGF)"/>
            <person name="Walter F."/>
            <person name="Albersmeier A."/>
            <person name="Kalinowski J."/>
            <person name="Ruckert C."/>
        </authorList>
    </citation>
    <scope>NUCLEOTIDE SEQUENCE</scope>
    <source>
        <strain evidence="5">KCTC 42590</strain>
    </source>
</reference>
<keyword evidence="1" id="KW-0805">Transcription regulation</keyword>
<sequence length="337" mass="38140">MFLHGVPVAARELGIDVYPILRKVGLPSRTLTVDIRIDYCKLIEFLEQIAETHGADHIGFLAGKYRPVLKMGVYGQLLSLSSNLQEAMRLVEEFIALLSPIVQWRMQKSGGIVSIIRHDRVPHPPKSGQFRSSTITHVFNLLRTLIGGDWRPLSVSLSHARPKSWRAMEQHFKVPLGFDQDFDGITIMEEDLYRPLQMANPELLETVKAHASTLKAQIEPNFDLMTQVRLVVQENLAHGKVQKEQVAERMHMHPKALQRRLHAQGISFKQLLTEVRMEIAIHYLNSSSISVLQLSQLLGYSSAEAFSRAFKNIHGMSPKLWVQSVGTHTENKLHKAG</sequence>
<dbReference type="PROSITE" id="PS00041">
    <property type="entry name" value="HTH_ARAC_FAMILY_1"/>
    <property type="match status" value="1"/>
</dbReference>
<organism evidence="5 6">
    <name type="scientific">Kordiimonas sediminis</name>
    <dbReference type="NCBI Taxonomy" id="1735581"/>
    <lineage>
        <taxon>Bacteria</taxon>
        <taxon>Pseudomonadati</taxon>
        <taxon>Pseudomonadota</taxon>
        <taxon>Alphaproteobacteria</taxon>
        <taxon>Kordiimonadales</taxon>
        <taxon>Kordiimonadaceae</taxon>
        <taxon>Kordiimonas</taxon>
    </lineage>
</organism>
<dbReference type="EMBL" id="BNCI01000002">
    <property type="protein sequence ID" value="GHF24923.1"/>
    <property type="molecule type" value="Genomic_DNA"/>
</dbReference>
<dbReference type="Proteomes" id="UP000630923">
    <property type="component" value="Unassembled WGS sequence"/>
</dbReference>
<dbReference type="SUPFAM" id="SSF46689">
    <property type="entry name" value="Homeodomain-like"/>
    <property type="match status" value="1"/>
</dbReference>
<evidence type="ECO:0000256" key="3">
    <source>
        <dbReference type="ARBA" id="ARBA00023163"/>
    </source>
</evidence>
<comment type="caution">
    <text evidence="5">The sequence shown here is derived from an EMBL/GenBank/DDBJ whole genome shotgun (WGS) entry which is preliminary data.</text>
</comment>
<dbReference type="InterPro" id="IPR032687">
    <property type="entry name" value="AraC-type_N"/>
</dbReference>
<evidence type="ECO:0000256" key="1">
    <source>
        <dbReference type="ARBA" id="ARBA00023015"/>
    </source>
</evidence>
<dbReference type="PANTHER" id="PTHR47894:SF4">
    <property type="entry name" value="HTH-TYPE TRANSCRIPTIONAL REGULATOR GADX"/>
    <property type="match status" value="1"/>
</dbReference>
<dbReference type="InterPro" id="IPR018062">
    <property type="entry name" value="HTH_AraC-typ_CS"/>
</dbReference>
<dbReference type="InterPro" id="IPR018060">
    <property type="entry name" value="HTH_AraC"/>
</dbReference>
<dbReference type="InterPro" id="IPR009057">
    <property type="entry name" value="Homeodomain-like_sf"/>
</dbReference>
<protein>
    <submittedName>
        <fullName evidence="5">AraC family transcriptional regulator</fullName>
    </submittedName>
</protein>
<reference evidence="5" key="2">
    <citation type="submission" date="2020-09" db="EMBL/GenBank/DDBJ databases">
        <authorList>
            <person name="Sun Q."/>
            <person name="Kim S."/>
        </authorList>
    </citation>
    <scope>NUCLEOTIDE SEQUENCE</scope>
    <source>
        <strain evidence="5">KCTC 42590</strain>
    </source>
</reference>